<evidence type="ECO:0000256" key="1">
    <source>
        <dbReference type="SAM" id="MobiDB-lite"/>
    </source>
</evidence>
<evidence type="ECO:0008006" key="5">
    <source>
        <dbReference type="Google" id="ProtNLM"/>
    </source>
</evidence>
<comment type="caution">
    <text evidence="3">The sequence shown here is derived from an EMBL/GenBank/DDBJ whole genome shotgun (WGS) entry which is preliminary data.</text>
</comment>
<organism evidence="3 4">
    <name type="scientific">Candidatus Flavonifractor intestinipullorum</name>
    <dbReference type="NCBI Taxonomy" id="2838587"/>
    <lineage>
        <taxon>Bacteria</taxon>
        <taxon>Bacillati</taxon>
        <taxon>Bacillota</taxon>
        <taxon>Clostridia</taxon>
        <taxon>Eubacteriales</taxon>
        <taxon>Oscillospiraceae</taxon>
        <taxon>Flavonifractor</taxon>
    </lineage>
</organism>
<evidence type="ECO:0000313" key="4">
    <source>
        <dbReference type="Proteomes" id="UP000824208"/>
    </source>
</evidence>
<reference evidence="3" key="1">
    <citation type="journal article" date="2021" name="PeerJ">
        <title>Extensive microbial diversity within the chicken gut microbiome revealed by metagenomics and culture.</title>
        <authorList>
            <person name="Gilroy R."/>
            <person name="Ravi A."/>
            <person name="Getino M."/>
            <person name="Pursley I."/>
            <person name="Horton D.L."/>
            <person name="Alikhan N.F."/>
            <person name="Baker D."/>
            <person name="Gharbi K."/>
            <person name="Hall N."/>
            <person name="Watson M."/>
            <person name="Adriaenssens E.M."/>
            <person name="Foster-Nyarko E."/>
            <person name="Jarju S."/>
            <person name="Secka A."/>
            <person name="Antonio M."/>
            <person name="Oren A."/>
            <person name="Chaudhuri R.R."/>
            <person name="La Ragione R."/>
            <person name="Hildebrand F."/>
            <person name="Pallen M.J."/>
        </authorList>
    </citation>
    <scope>NUCLEOTIDE SEQUENCE</scope>
    <source>
        <strain evidence="3">CHK189-11263</strain>
    </source>
</reference>
<evidence type="ECO:0000256" key="2">
    <source>
        <dbReference type="SAM" id="SignalP"/>
    </source>
</evidence>
<proteinExistence type="predicted"/>
<dbReference type="Proteomes" id="UP000824208">
    <property type="component" value="Unassembled WGS sequence"/>
</dbReference>
<sequence>MKFRVWILGAALLMALTACGGGKSAATPSPAEETQTAQQSIHGTINQLGDYLILLEDKGEEYRIFDFGEGLDLTGLEEGDQVTVTYTGDLTEVDPAPVAVDIQKD</sequence>
<dbReference type="AlphaFoldDB" id="A0A9D2S4Y4"/>
<gene>
    <name evidence="3" type="ORF">H9714_01420</name>
</gene>
<feature type="chain" id="PRO_5038985388" description="DUF1344 domain-containing protein" evidence="2">
    <location>
        <begin position="21"/>
        <end position="105"/>
    </location>
</feature>
<feature type="region of interest" description="Disordered" evidence="1">
    <location>
        <begin position="21"/>
        <end position="40"/>
    </location>
</feature>
<keyword evidence="2" id="KW-0732">Signal</keyword>
<name>A0A9D2S4Y4_9FIRM</name>
<protein>
    <recommendedName>
        <fullName evidence="5">DUF1344 domain-containing protein</fullName>
    </recommendedName>
</protein>
<feature type="signal peptide" evidence="2">
    <location>
        <begin position="1"/>
        <end position="20"/>
    </location>
</feature>
<accession>A0A9D2S4Y4</accession>
<reference evidence="3" key="2">
    <citation type="submission" date="2021-04" db="EMBL/GenBank/DDBJ databases">
        <authorList>
            <person name="Gilroy R."/>
        </authorList>
    </citation>
    <scope>NUCLEOTIDE SEQUENCE</scope>
    <source>
        <strain evidence="3">CHK189-11263</strain>
    </source>
</reference>
<dbReference type="PROSITE" id="PS51257">
    <property type="entry name" value="PROKAR_LIPOPROTEIN"/>
    <property type="match status" value="1"/>
</dbReference>
<evidence type="ECO:0000313" key="3">
    <source>
        <dbReference type="EMBL" id="HJB56191.1"/>
    </source>
</evidence>
<dbReference type="EMBL" id="DWYC01000014">
    <property type="protein sequence ID" value="HJB56191.1"/>
    <property type="molecule type" value="Genomic_DNA"/>
</dbReference>